<feature type="domain" description="Rhamnogalacturonase A/B/Epimerase-like pectate lyase" evidence="3">
    <location>
        <begin position="60"/>
        <end position="288"/>
    </location>
</feature>
<dbReference type="STRING" id="196109.A0A136JB43"/>
<dbReference type="InterPro" id="IPR024535">
    <property type="entry name" value="RHGA/B-epi-like_pectate_lyase"/>
</dbReference>
<feature type="compositionally biased region" description="Low complexity" evidence="1">
    <location>
        <begin position="794"/>
        <end position="819"/>
    </location>
</feature>
<dbReference type="PANTHER" id="PTHR33928:SF2">
    <property type="entry name" value="PECTATE LYASE SUPERFAMILY PROTEIN DOMAIN-CONTAINING PROTEIN-RELATED"/>
    <property type="match status" value="1"/>
</dbReference>
<dbReference type="OrthoDB" id="1046782at2759"/>
<dbReference type="CDD" id="cd23668">
    <property type="entry name" value="GH55_beta13glucanase-like"/>
    <property type="match status" value="1"/>
</dbReference>
<feature type="compositionally biased region" description="Polar residues" evidence="1">
    <location>
        <begin position="784"/>
        <end position="793"/>
    </location>
</feature>
<dbReference type="PANTHER" id="PTHR33928">
    <property type="entry name" value="POLYGALACTURONASE QRT3"/>
    <property type="match status" value="1"/>
</dbReference>
<dbReference type="Gene3D" id="2.160.20.10">
    <property type="entry name" value="Single-stranded right-handed beta-helix, Pectin lyase-like"/>
    <property type="match status" value="2"/>
</dbReference>
<evidence type="ECO:0000256" key="1">
    <source>
        <dbReference type="SAM" id="MobiDB-lite"/>
    </source>
</evidence>
<protein>
    <submittedName>
        <fullName evidence="4">Glucan 1,3-beta-glucosidase GLUC78</fullName>
    </submittedName>
</protein>
<dbReference type="FunFam" id="2.160.20.10:FF:000023">
    <property type="entry name" value="Exo-beta-1,3-glucanase Exg0"/>
    <property type="match status" value="1"/>
</dbReference>
<feature type="signal peptide" evidence="2">
    <location>
        <begin position="1"/>
        <end position="23"/>
    </location>
</feature>
<dbReference type="EMBL" id="KQ964247">
    <property type="protein sequence ID" value="KXJ94268.1"/>
    <property type="molecule type" value="Genomic_DNA"/>
</dbReference>
<dbReference type="InterPro" id="IPR011050">
    <property type="entry name" value="Pectin_lyase_fold/virulence"/>
</dbReference>
<sequence>MGLSKLIAASLLVIGQIAASASAIPATDVQVRQAAGSSYWFSSIKRQGVAVFGEQGHTVYRNIKDFGAVGDGVTDDTDAINKAIQSGPNRCIDECDSRTNAPALVYFPPGTYLVSKPIVQTYYTQFVGDAINIPVLKAAASFQGMAVIDANPYYPNQPTAKNWYINQNNFFRQIRNFVIDITAVPMEAGCGIHWQVSQATSLQNILFKMNPDTSEKNGQKGLFIENGSGGFMTDLTFNGGGTGINMGSQQYTLRNMTFNNCRTAIHFIWNWQILLQDFKINNCQVGVDMTAFDLNSITVGSLIVQDTVIANTPIGIKTLYKPENIETNNTLILDNVDMSQGVPTAIQNAKDKTVVLNGNQHVAMFAQGKQYSGTAGKAVQGVQKAISKPKGLMSNGKIFTRTKPQYEGVPASRFISVKSAGAKGDGKSDDTQAIQKIFNAAKEGDIIYFDHGAYLIMDTVKIPKNIKITGEMWPLIMATGSKFGDESKPIPMFQVGEPGDVGTVEMSDLMIETKGPAPGAILMQWNLEGSNPGDAGLWDVHFRVGGTSGTDLQSDKCRKTPTVDTKPNPECVGSFMMLHITTTASVYVENCWFWVADHELDLTDWSQINIYNGRGVLIESQKPVWLWGTASEHSQLHNYQVTNAKNLYMGVIQTETAYMQGNPDATVPFKANDGFFDPNFAQLCDGSSQRCARTLGLRITNSSDIFLFGGGLYSFFDNYGQKCVNENNCQDDMITIENSSVHLFGVATKAAIKMITHNGKTVALDKDNRNTFCAAIAMFETSDGPGSSSAISNGPTLTTTSTRTSTIATTVGTSTVTNGNAGGGGGTGAAPTSAAATQTGQYGQPAPSGTNQPAPNPVPTGGAPSGGNNGQLPSASTIFPGPGPAPTSAPAGNGVDNGAGNGGGNPAPTPAPTSAPAGNNGGNNAGEVIVTVTETMTVPGNCGVSQ</sequence>
<keyword evidence="5" id="KW-1185">Reference proteome</keyword>
<feature type="compositionally biased region" description="Gly residues" evidence="1">
    <location>
        <begin position="895"/>
        <end position="905"/>
    </location>
</feature>
<proteinExistence type="predicted"/>
<feature type="chain" id="PRO_5007293639" evidence="2">
    <location>
        <begin position="24"/>
        <end position="946"/>
    </location>
</feature>
<dbReference type="Pfam" id="PF12708">
    <property type="entry name" value="Pect-lyase_RHGA_epim"/>
    <property type="match status" value="2"/>
</dbReference>
<dbReference type="AlphaFoldDB" id="A0A136JB43"/>
<gene>
    <name evidence="4" type="ORF">Micbo1qcDRAFT_220875</name>
</gene>
<evidence type="ECO:0000256" key="2">
    <source>
        <dbReference type="SAM" id="SignalP"/>
    </source>
</evidence>
<name>A0A136JB43_9PEZI</name>
<dbReference type="GO" id="GO:0004650">
    <property type="term" value="F:polygalacturonase activity"/>
    <property type="evidence" value="ECO:0007669"/>
    <property type="project" value="InterPro"/>
</dbReference>
<feature type="region of interest" description="Disordered" evidence="1">
    <location>
        <begin position="782"/>
        <end position="927"/>
    </location>
</feature>
<dbReference type="InterPro" id="IPR039279">
    <property type="entry name" value="QRT3-like"/>
</dbReference>
<evidence type="ECO:0000313" key="5">
    <source>
        <dbReference type="Proteomes" id="UP000070501"/>
    </source>
</evidence>
<evidence type="ECO:0000259" key="3">
    <source>
        <dbReference type="Pfam" id="PF12708"/>
    </source>
</evidence>
<feature type="domain" description="Rhamnogalacturonase A/B/Epimerase-like pectate lyase" evidence="3">
    <location>
        <begin position="414"/>
        <end position="478"/>
    </location>
</feature>
<dbReference type="InParanoid" id="A0A136JB43"/>
<feature type="compositionally biased region" description="Low complexity" evidence="1">
    <location>
        <begin position="829"/>
        <end position="840"/>
    </location>
</feature>
<organism evidence="4 5">
    <name type="scientific">Microdochium bolleyi</name>
    <dbReference type="NCBI Taxonomy" id="196109"/>
    <lineage>
        <taxon>Eukaryota</taxon>
        <taxon>Fungi</taxon>
        <taxon>Dikarya</taxon>
        <taxon>Ascomycota</taxon>
        <taxon>Pezizomycotina</taxon>
        <taxon>Sordariomycetes</taxon>
        <taxon>Xylariomycetidae</taxon>
        <taxon>Xylariales</taxon>
        <taxon>Microdochiaceae</taxon>
        <taxon>Microdochium</taxon>
    </lineage>
</organism>
<accession>A0A136JB43</accession>
<dbReference type="Proteomes" id="UP000070501">
    <property type="component" value="Unassembled WGS sequence"/>
</dbReference>
<dbReference type="InterPro" id="IPR012334">
    <property type="entry name" value="Pectin_lyas_fold"/>
</dbReference>
<dbReference type="SUPFAM" id="SSF51126">
    <property type="entry name" value="Pectin lyase-like"/>
    <property type="match status" value="2"/>
</dbReference>
<keyword evidence="2" id="KW-0732">Signal</keyword>
<evidence type="ECO:0000313" key="4">
    <source>
        <dbReference type="EMBL" id="KXJ94268.1"/>
    </source>
</evidence>
<reference evidence="5" key="1">
    <citation type="submission" date="2016-02" db="EMBL/GenBank/DDBJ databases">
        <title>Draft genome sequence of Microdochium bolleyi, a fungal endophyte of beachgrass.</title>
        <authorList>
            <consortium name="DOE Joint Genome Institute"/>
            <person name="David A.S."/>
            <person name="May G."/>
            <person name="Haridas S."/>
            <person name="Lim J."/>
            <person name="Wang M."/>
            <person name="Labutti K."/>
            <person name="Lipzen A."/>
            <person name="Barry K."/>
            <person name="Grigoriev I.V."/>
        </authorList>
    </citation>
    <scope>NUCLEOTIDE SEQUENCE [LARGE SCALE GENOMIC DNA]</scope>
    <source>
        <strain evidence="5">J235TASD1</strain>
    </source>
</reference>